<evidence type="ECO:0000256" key="6">
    <source>
        <dbReference type="PROSITE-ProRule" id="PRU00169"/>
    </source>
</evidence>
<keyword evidence="4" id="KW-0808">Transferase</keyword>
<dbReference type="PANTHER" id="PTHR43047">
    <property type="entry name" value="TWO-COMPONENT HISTIDINE PROTEIN KINASE"/>
    <property type="match status" value="1"/>
</dbReference>
<comment type="catalytic activity">
    <reaction evidence="1">
        <text>ATP + protein L-histidine = ADP + protein N-phospho-L-histidine.</text>
        <dbReference type="EC" id="2.7.13.3"/>
    </reaction>
</comment>
<dbReference type="Gene3D" id="1.10.287.130">
    <property type="match status" value="1"/>
</dbReference>
<feature type="compositionally biased region" description="Polar residues" evidence="7">
    <location>
        <begin position="52"/>
        <end position="62"/>
    </location>
</feature>
<evidence type="ECO:0000256" key="3">
    <source>
        <dbReference type="ARBA" id="ARBA00022553"/>
    </source>
</evidence>
<dbReference type="Gene3D" id="3.30.565.10">
    <property type="entry name" value="Histidine kinase-like ATPase, C-terminal domain"/>
    <property type="match status" value="1"/>
</dbReference>
<evidence type="ECO:0000256" key="5">
    <source>
        <dbReference type="ARBA" id="ARBA00022777"/>
    </source>
</evidence>
<dbReference type="InterPro" id="IPR029016">
    <property type="entry name" value="GAF-like_dom_sf"/>
</dbReference>
<feature type="compositionally biased region" description="Polar residues" evidence="7">
    <location>
        <begin position="830"/>
        <end position="844"/>
    </location>
</feature>
<dbReference type="SMART" id="SM00388">
    <property type="entry name" value="HisKA"/>
    <property type="match status" value="1"/>
</dbReference>
<evidence type="ECO:0000256" key="7">
    <source>
        <dbReference type="SAM" id="MobiDB-lite"/>
    </source>
</evidence>
<feature type="compositionally biased region" description="Low complexity" evidence="7">
    <location>
        <begin position="539"/>
        <end position="566"/>
    </location>
</feature>
<evidence type="ECO:0000256" key="4">
    <source>
        <dbReference type="ARBA" id="ARBA00022679"/>
    </source>
</evidence>
<dbReference type="EC" id="2.7.13.3" evidence="2"/>
<dbReference type="STRING" id="401625.A0A0P1BAK0"/>
<evidence type="ECO:0000313" key="10">
    <source>
        <dbReference type="EMBL" id="CEH12670.1"/>
    </source>
</evidence>
<dbReference type="Pfam" id="PF00072">
    <property type="entry name" value="Response_reg"/>
    <property type="match status" value="1"/>
</dbReference>
<feature type="compositionally biased region" description="Polar residues" evidence="7">
    <location>
        <begin position="452"/>
        <end position="486"/>
    </location>
</feature>
<dbReference type="InterPro" id="IPR036097">
    <property type="entry name" value="HisK_dim/P_sf"/>
</dbReference>
<dbReference type="InterPro" id="IPR004358">
    <property type="entry name" value="Sig_transdc_His_kin-like_C"/>
</dbReference>
<feature type="region of interest" description="Disordered" evidence="7">
    <location>
        <begin position="431"/>
        <end position="491"/>
    </location>
</feature>
<evidence type="ECO:0000259" key="9">
    <source>
        <dbReference type="PROSITE" id="PS50110"/>
    </source>
</evidence>
<dbReference type="Gene3D" id="3.40.50.2300">
    <property type="match status" value="1"/>
</dbReference>
<dbReference type="Proteomes" id="UP000054845">
    <property type="component" value="Unassembled WGS sequence"/>
</dbReference>
<dbReference type="GO" id="GO:0009927">
    <property type="term" value="F:histidine phosphotransfer kinase activity"/>
    <property type="evidence" value="ECO:0007669"/>
    <property type="project" value="TreeGrafter"/>
</dbReference>
<proteinExistence type="predicted"/>
<dbReference type="SUPFAM" id="SSF52172">
    <property type="entry name" value="CheY-like"/>
    <property type="match status" value="1"/>
</dbReference>
<evidence type="ECO:0000259" key="8">
    <source>
        <dbReference type="PROSITE" id="PS50109"/>
    </source>
</evidence>
<feature type="compositionally biased region" description="Polar residues" evidence="7">
    <location>
        <begin position="1239"/>
        <end position="1265"/>
    </location>
</feature>
<feature type="region of interest" description="Disordered" evidence="7">
    <location>
        <begin position="510"/>
        <end position="594"/>
    </location>
</feature>
<name>A0A0P1BAK0_9BASI</name>
<dbReference type="PROSITE" id="PS50110">
    <property type="entry name" value="RESPONSE_REGULATORY"/>
    <property type="match status" value="1"/>
</dbReference>
<keyword evidence="3 6" id="KW-0597">Phosphoprotein</keyword>
<feature type="compositionally biased region" description="Polar residues" evidence="7">
    <location>
        <begin position="19"/>
        <end position="42"/>
    </location>
</feature>
<dbReference type="InterPro" id="IPR001789">
    <property type="entry name" value="Sig_transdc_resp-reg_receiver"/>
</dbReference>
<keyword evidence="5 10" id="KW-0418">Kinase</keyword>
<evidence type="ECO:0000313" key="11">
    <source>
        <dbReference type="Proteomes" id="UP000054845"/>
    </source>
</evidence>
<accession>A0A0P1BAK0</accession>
<dbReference type="PROSITE" id="PS50109">
    <property type="entry name" value="HIS_KIN"/>
    <property type="match status" value="1"/>
</dbReference>
<dbReference type="PRINTS" id="PR00344">
    <property type="entry name" value="BCTRLSENSOR"/>
</dbReference>
<feature type="domain" description="Histidine kinase" evidence="8">
    <location>
        <begin position="758"/>
        <end position="1050"/>
    </location>
</feature>
<feature type="domain" description="Response regulatory" evidence="9">
    <location>
        <begin position="1295"/>
        <end position="1411"/>
    </location>
</feature>
<dbReference type="Pfam" id="PF02518">
    <property type="entry name" value="HATPase_c"/>
    <property type="match status" value="1"/>
</dbReference>
<feature type="region of interest" description="Disordered" evidence="7">
    <location>
        <begin position="830"/>
        <end position="854"/>
    </location>
</feature>
<dbReference type="EMBL" id="CCYA01000181">
    <property type="protein sequence ID" value="CEH12670.1"/>
    <property type="molecule type" value="Genomic_DNA"/>
</dbReference>
<dbReference type="GO" id="GO:0005886">
    <property type="term" value="C:plasma membrane"/>
    <property type="evidence" value="ECO:0007669"/>
    <property type="project" value="TreeGrafter"/>
</dbReference>
<organism evidence="10 11">
    <name type="scientific">Ceraceosorus bombacis</name>
    <dbReference type="NCBI Taxonomy" id="401625"/>
    <lineage>
        <taxon>Eukaryota</taxon>
        <taxon>Fungi</taxon>
        <taxon>Dikarya</taxon>
        <taxon>Basidiomycota</taxon>
        <taxon>Ustilaginomycotina</taxon>
        <taxon>Exobasidiomycetes</taxon>
        <taxon>Ceraceosorales</taxon>
        <taxon>Ceraceosoraceae</taxon>
        <taxon>Ceraceosorus</taxon>
    </lineage>
</organism>
<dbReference type="SUPFAM" id="SSF55874">
    <property type="entry name" value="ATPase domain of HSP90 chaperone/DNA topoisomerase II/histidine kinase"/>
    <property type="match status" value="1"/>
</dbReference>
<feature type="region of interest" description="Disordered" evidence="7">
    <location>
        <begin position="1224"/>
        <end position="1265"/>
    </location>
</feature>
<dbReference type="InterPro" id="IPR036890">
    <property type="entry name" value="HATPase_C_sf"/>
</dbReference>
<dbReference type="InterPro" id="IPR011006">
    <property type="entry name" value="CheY-like_superfamily"/>
</dbReference>
<protein>
    <recommendedName>
        <fullName evidence="2">histidine kinase</fullName>
        <ecNumber evidence="2">2.7.13.3</ecNumber>
    </recommendedName>
</protein>
<dbReference type="Pfam" id="PF00512">
    <property type="entry name" value="HisKA"/>
    <property type="match status" value="1"/>
</dbReference>
<dbReference type="SUPFAM" id="SSF47384">
    <property type="entry name" value="Homodimeric domain of signal transducing histidine kinase"/>
    <property type="match status" value="1"/>
</dbReference>
<evidence type="ECO:0000256" key="2">
    <source>
        <dbReference type="ARBA" id="ARBA00012438"/>
    </source>
</evidence>
<evidence type="ECO:0000256" key="1">
    <source>
        <dbReference type="ARBA" id="ARBA00000085"/>
    </source>
</evidence>
<dbReference type="SUPFAM" id="SSF55781">
    <property type="entry name" value="GAF domain-like"/>
    <property type="match status" value="1"/>
</dbReference>
<dbReference type="CDD" id="cd17546">
    <property type="entry name" value="REC_hyHK_CKI1_RcsC-like"/>
    <property type="match status" value="1"/>
</dbReference>
<feature type="compositionally biased region" description="Low complexity" evidence="7">
    <location>
        <begin position="510"/>
        <end position="524"/>
    </location>
</feature>
<dbReference type="InterPro" id="IPR003594">
    <property type="entry name" value="HATPase_dom"/>
</dbReference>
<feature type="compositionally biased region" description="Polar residues" evidence="7">
    <location>
        <begin position="525"/>
        <end position="538"/>
    </location>
</feature>
<dbReference type="GO" id="GO:0000155">
    <property type="term" value="F:phosphorelay sensor kinase activity"/>
    <property type="evidence" value="ECO:0007669"/>
    <property type="project" value="InterPro"/>
</dbReference>
<dbReference type="OrthoDB" id="21225at2759"/>
<keyword evidence="11" id="KW-1185">Reference proteome</keyword>
<sequence length="1436" mass="155131">MTDDTLADFGLASRPSEGDTPTDSNLSASELGGSSDNSSPTDEASVKAPVSPTRQFELENTASDSSLSSSRDQKLLFCSLAPKKPDFEDEEEWERFFAAYRTGRWTDWADAAATSGAGSAALLPLEPAQKLVYDQEGHLLEPREFYRRHGYLAPPSVPSVQRLAREYAGIRHSCSLPRRNVKRHTADRYARHAKAVFRAAAATVTVACAQTTEPKILFLGQAGWLADNVIRASQTLCAHAMLSPRAVVCIPDLDADWRTVGLQPRDSRGQRVRFYASAPLVVSTPDSDGPASQQVCGGLSKVELGRLTILGTEPRSDFSEDDARVLQDIAEMISEALEHEAKHSQVQRMKKNQIAIAQLARDTADDVDDMDRDDMQEDQEMLGHQHFTSSSAANRSGHVRPRRLQKVANLVRSTFEASAVYAIDVTSARITSHRRSSTYGEGPISGRPVTDSPHSASSAAYPQTPWLHSSGSSGPQTTPLTPSSTDVHAHSLFPDVSSSSVAADMNTVAGAPPLSALSPTSSTGFSTRRPTLRHQVTNSSSASGSGLGSGFVPSSSSSTSHRQSWSAATAHRISHASQGSDASSGEYSGHTSVDASSQTSELDFTCSLVPDSSFQFLALAGRPERVHELDIRSHEAQSALCQYMASRRERSDLDIDMHFGAVPLHDDILHPNQDALYSDALEPLWASSGRQPATALTMLVFDHDRQPTYLILACFDEVRLFDAGDWGFGRACIAVLYACVLRDSARMTSRQELQFVRRVQHELRTPLHAILGITDFLRGMAASAGDEGTVQDLDHEMLSDLLQAIRLAGTNLSSILDDVLDLGEVSGLKSNTSTKNRSAQSNEPSGKPALDTRTEEVCLRSEVEEAVENELQMVEMNNRQDTQMDETVPAKGPPIVIIDIAESIGRRWRIDRARTLKVIRKIVNNAVRFNRAEGGLVELTITPRRDAPKRRQQNETTRKVDVLVDSARPASSDGEVMVDFAIEDTGVGMTNAFCAHDLVRPFSKRDGFSQGIGLGFTIASALTSQIGGYIDVKSKLGVGTIVTATLPLLPVPTTEVASSAASPYCVSKVWFGGFSGHALERAQSFIMRRLQTGGIQLVSHMEEAGLWILSEGASQAFCALHAGTARQQKPRVAVLVSSPTAPIKLTEHLETLQVPVAVMRAPLCGTLLARLEMFLRDKSPTIIRAPQPHLPLQEHPELAQGTNAVAHSVEGAAVTSSPLSSATEVAVQSSAPESVAESGASSTSTSQEGAEQAVSSKAISSSPGSVTFLEPAPVDAFARPSSNPSVNSSTSPAYRVLLVEDNSVNMKLLTTIVKRLGLPYEEAHDGVEAAERFVAFEPQLVLLDMSMPRMDGFEAALHMRAHDLQPRPRIVAITALSSPADRARGLECGCDEWRTKPLSIRALKIDLERWCADHQSLIASEKAVDKHQPGQQSVAA</sequence>
<reference evidence="10 11" key="1">
    <citation type="submission" date="2014-09" db="EMBL/GenBank/DDBJ databases">
        <authorList>
            <person name="Magalhaes I.L.F."/>
            <person name="Oliveira U."/>
            <person name="Santos F.R."/>
            <person name="Vidigal T.H.D.A."/>
            <person name="Brescovit A.D."/>
            <person name="Santos A.J."/>
        </authorList>
    </citation>
    <scope>NUCLEOTIDE SEQUENCE [LARGE SCALE GENOMIC DNA]</scope>
</reference>
<dbReference type="SMART" id="SM00448">
    <property type="entry name" value="REC"/>
    <property type="match status" value="1"/>
</dbReference>
<dbReference type="SMART" id="SM00387">
    <property type="entry name" value="HATPase_c"/>
    <property type="match status" value="1"/>
</dbReference>
<dbReference type="Gene3D" id="3.30.450.40">
    <property type="match status" value="1"/>
</dbReference>
<dbReference type="CDD" id="cd00082">
    <property type="entry name" value="HisKA"/>
    <property type="match status" value="1"/>
</dbReference>
<dbReference type="PANTHER" id="PTHR43047:SF72">
    <property type="entry name" value="OSMOSENSING HISTIDINE PROTEIN KINASE SLN1"/>
    <property type="match status" value="1"/>
</dbReference>
<feature type="region of interest" description="Disordered" evidence="7">
    <location>
        <begin position="1"/>
        <end position="67"/>
    </location>
</feature>
<feature type="compositionally biased region" description="Polar residues" evidence="7">
    <location>
        <begin position="575"/>
        <end position="594"/>
    </location>
</feature>
<dbReference type="InterPro" id="IPR003661">
    <property type="entry name" value="HisK_dim/P_dom"/>
</dbReference>
<feature type="modified residue" description="4-aspartylphosphate" evidence="6">
    <location>
        <position position="1344"/>
    </location>
</feature>
<dbReference type="InterPro" id="IPR005467">
    <property type="entry name" value="His_kinase_dom"/>
</dbReference>